<protein>
    <submittedName>
        <fullName evidence="2">Uncharacterized protein</fullName>
    </submittedName>
</protein>
<comment type="caution">
    <text evidence="2">The sequence shown here is derived from an EMBL/GenBank/DDBJ whole genome shotgun (WGS) entry which is preliminary data.</text>
</comment>
<gene>
    <name evidence="2" type="ORF">AY586_02585</name>
</gene>
<name>A0ABR5VFW8_MARGR</name>
<sequence length="84" mass="8589">MLAMHFEGQGLALELAERCGVVPARLEVHDWPVMVLTQAAVHAREGVCTADPLDGLEPGTSDAASPAVAAAPLSSGPGREPDSS</sequence>
<keyword evidence="3" id="KW-1185">Reference proteome</keyword>
<feature type="compositionally biased region" description="Low complexity" evidence="1">
    <location>
        <begin position="63"/>
        <end position="77"/>
    </location>
</feature>
<evidence type="ECO:0000313" key="2">
    <source>
        <dbReference type="EMBL" id="KXX64477.1"/>
    </source>
</evidence>
<dbReference type="EMBL" id="LSYU01000055">
    <property type="protein sequence ID" value="KXX64477.1"/>
    <property type="molecule type" value="Genomic_DNA"/>
</dbReference>
<feature type="region of interest" description="Disordered" evidence="1">
    <location>
        <begin position="52"/>
        <end position="84"/>
    </location>
</feature>
<reference evidence="2 3" key="1">
    <citation type="submission" date="2016-02" db="EMBL/GenBank/DDBJ databases">
        <title>Genome sequence of Marichromatium gracile YL-28, a purple sulfur bacterium.</title>
        <authorList>
            <person name="Zhao C."/>
            <person name="Hong X."/>
            <person name="Chen S."/>
            <person name="Yang S."/>
        </authorList>
    </citation>
    <scope>NUCLEOTIDE SEQUENCE [LARGE SCALE GENOMIC DNA]</scope>
    <source>
        <strain evidence="2 3">YL28</strain>
    </source>
</reference>
<dbReference type="Proteomes" id="UP000075766">
    <property type="component" value="Unassembled WGS sequence"/>
</dbReference>
<accession>A0ABR5VFW8</accession>
<organism evidence="2 3">
    <name type="scientific">Marichromatium gracile</name>
    <name type="common">Chromatium gracile</name>
    <dbReference type="NCBI Taxonomy" id="1048"/>
    <lineage>
        <taxon>Bacteria</taxon>
        <taxon>Pseudomonadati</taxon>
        <taxon>Pseudomonadota</taxon>
        <taxon>Gammaproteobacteria</taxon>
        <taxon>Chromatiales</taxon>
        <taxon>Chromatiaceae</taxon>
        <taxon>Marichromatium</taxon>
    </lineage>
</organism>
<evidence type="ECO:0000256" key="1">
    <source>
        <dbReference type="SAM" id="MobiDB-lite"/>
    </source>
</evidence>
<evidence type="ECO:0000313" key="3">
    <source>
        <dbReference type="Proteomes" id="UP000075766"/>
    </source>
</evidence>
<proteinExistence type="predicted"/>